<reference evidence="1 2" key="1">
    <citation type="submission" date="2015-07" db="EMBL/GenBank/DDBJ databases">
        <authorList>
            <person name="Kim K.M."/>
        </authorList>
    </citation>
    <scope>NUCLEOTIDE SEQUENCE [LARGE SCALE GENOMIC DNA]</scope>
    <source>
        <strain evidence="1 2">KCTC 12363</strain>
    </source>
</reference>
<dbReference type="Gene3D" id="3.30.1330.40">
    <property type="entry name" value="RutC-like"/>
    <property type="match status" value="1"/>
</dbReference>
<dbReference type="PANTHER" id="PTHR11803:SF44">
    <property type="entry name" value="RUTC FAMILY PROTEIN YJGH"/>
    <property type="match status" value="1"/>
</dbReference>
<dbReference type="SUPFAM" id="SSF55298">
    <property type="entry name" value="YjgF-like"/>
    <property type="match status" value="1"/>
</dbReference>
<sequence length="126" mass="13838">MVNKEVISGEGVPSSPLPFSPALKVNNMVFVSGQASVDENGKIVNDTFENEVRRSFDNAKKILAAAGLDFSDVVQVRNYVGNQEDLAEFNAIYKEYFQAPFPARTTLIGCLGTLLKFEVDLVAYVK</sequence>
<dbReference type="InterPro" id="IPR006175">
    <property type="entry name" value="YjgF/YER057c/UK114"/>
</dbReference>
<dbReference type="InterPro" id="IPR035959">
    <property type="entry name" value="RutC-like_sf"/>
</dbReference>
<dbReference type="GO" id="GO:0019239">
    <property type="term" value="F:deaminase activity"/>
    <property type="evidence" value="ECO:0007669"/>
    <property type="project" value="TreeGrafter"/>
</dbReference>
<accession>A0A0H4PTW5</accession>
<dbReference type="OrthoDB" id="9803101at2"/>
<dbReference type="RefSeq" id="WP_048642104.1">
    <property type="nucleotide sequence ID" value="NZ_CAXBGM010000008.1"/>
</dbReference>
<evidence type="ECO:0000313" key="2">
    <source>
        <dbReference type="Proteomes" id="UP000036520"/>
    </source>
</evidence>
<dbReference type="AlphaFoldDB" id="A0A0H4PTW5"/>
<protein>
    <submittedName>
        <fullName evidence="1">Endoribonuclease L-PSP</fullName>
    </submittedName>
</protein>
<dbReference type="PATRIC" id="fig|320787.5.peg.2613"/>
<evidence type="ECO:0000313" key="1">
    <source>
        <dbReference type="EMBL" id="AKP51802.1"/>
    </source>
</evidence>
<proteinExistence type="predicted"/>
<gene>
    <name evidence="1" type="ORF">CA2015_2386</name>
</gene>
<keyword evidence="2" id="KW-1185">Reference proteome</keyword>
<dbReference type="STRING" id="320787.CA2015_2386"/>
<dbReference type="PANTHER" id="PTHR11803">
    <property type="entry name" value="2-IMINOBUTANOATE/2-IMINOPROPANOATE DEAMINASE RIDA"/>
    <property type="match status" value="1"/>
</dbReference>
<organism evidence="1 2">
    <name type="scientific">Cyclobacterium amurskyense</name>
    <dbReference type="NCBI Taxonomy" id="320787"/>
    <lineage>
        <taxon>Bacteria</taxon>
        <taxon>Pseudomonadati</taxon>
        <taxon>Bacteroidota</taxon>
        <taxon>Cytophagia</taxon>
        <taxon>Cytophagales</taxon>
        <taxon>Cyclobacteriaceae</taxon>
        <taxon>Cyclobacterium</taxon>
    </lineage>
</organism>
<dbReference type="Proteomes" id="UP000036520">
    <property type="component" value="Chromosome"/>
</dbReference>
<dbReference type="EMBL" id="CP012040">
    <property type="protein sequence ID" value="AKP51802.1"/>
    <property type="molecule type" value="Genomic_DNA"/>
</dbReference>
<dbReference type="KEGG" id="camu:CA2015_2386"/>
<dbReference type="Pfam" id="PF01042">
    <property type="entry name" value="Ribonuc_L-PSP"/>
    <property type="match status" value="1"/>
</dbReference>
<dbReference type="CDD" id="cd00448">
    <property type="entry name" value="YjgF_YER057c_UK114_family"/>
    <property type="match status" value="1"/>
</dbReference>
<dbReference type="GO" id="GO:0005829">
    <property type="term" value="C:cytosol"/>
    <property type="evidence" value="ECO:0007669"/>
    <property type="project" value="TreeGrafter"/>
</dbReference>
<name>A0A0H4PTW5_9BACT</name>